<comment type="caution">
    <text evidence="6">The sequence shown here is derived from an EMBL/GenBank/DDBJ whole genome shotgun (WGS) entry which is preliminary data.</text>
</comment>
<dbReference type="InterPro" id="IPR018060">
    <property type="entry name" value="HTH_AraC"/>
</dbReference>
<keyword evidence="7" id="KW-1185">Reference proteome</keyword>
<evidence type="ECO:0000256" key="1">
    <source>
        <dbReference type="ARBA" id="ARBA00023015"/>
    </source>
</evidence>
<keyword evidence="1" id="KW-0805">Transcription regulation</keyword>
<dbReference type="InterPro" id="IPR037923">
    <property type="entry name" value="HTH-like"/>
</dbReference>
<sequence>MGRSRETPDSHSFWHDPALPFIEARAVQDGRRVCYDKHSHAHFSIGAITGGHSHYLNQRSNQEVGSGHLVLMNPEEVHACNPIADEPWSYLMFYLDTDWLQGQQEEADLGATFRPFDMTASRDPVLYQALQQLHHQLTQAPDPLAKEVACHQFSRQLLARLTPARWDDRPPQHLQRAAELMQDECASPLSLQQLSTVAGLTPSHFVRTFCHHYGMTPHAYLLDQRIRHARLLLRQGLPLTEVALASGFADQAHFQRQFKRRVAATPGQYRTQLAARPQRTR</sequence>
<dbReference type="Proteomes" id="UP000232060">
    <property type="component" value="Unassembled WGS sequence"/>
</dbReference>
<gene>
    <name evidence="6" type="ORF">CUC44_16010</name>
</gene>
<keyword evidence="2" id="KW-0238">DNA-binding</keyword>
<name>A0A2M8H6K9_9GAMM</name>
<evidence type="ECO:0000313" key="7">
    <source>
        <dbReference type="Proteomes" id="UP000232060"/>
    </source>
</evidence>
<dbReference type="PROSITE" id="PS00041">
    <property type="entry name" value="HTH_ARAC_FAMILY_1"/>
    <property type="match status" value="1"/>
</dbReference>
<dbReference type="SUPFAM" id="SSF51215">
    <property type="entry name" value="Regulatory protein AraC"/>
    <property type="match status" value="1"/>
</dbReference>
<proteinExistence type="predicted"/>
<dbReference type="Gene3D" id="1.10.10.60">
    <property type="entry name" value="Homeodomain-like"/>
    <property type="match status" value="2"/>
</dbReference>
<dbReference type="PRINTS" id="PR00032">
    <property type="entry name" value="HTHARAC"/>
</dbReference>
<organism evidence="6 7">
    <name type="scientific">Aeromonas lusitana</name>
    <dbReference type="NCBI Taxonomy" id="931529"/>
    <lineage>
        <taxon>Bacteria</taxon>
        <taxon>Pseudomonadati</taxon>
        <taxon>Pseudomonadota</taxon>
        <taxon>Gammaproteobacteria</taxon>
        <taxon>Aeromonadales</taxon>
        <taxon>Aeromonadaceae</taxon>
        <taxon>Aeromonas</taxon>
    </lineage>
</organism>
<dbReference type="SMART" id="SM00342">
    <property type="entry name" value="HTH_ARAC"/>
    <property type="match status" value="1"/>
</dbReference>
<reference evidence="6 7" key="1">
    <citation type="submission" date="2017-11" db="EMBL/GenBank/DDBJ databases">
        <title>Draft genome sequence of environmental isolate Aeromonas lusitania sp. nov. MDC 2473.</title>
        <authorList>
            <person name="Colston S.M."/>
            <person name="Navarro A."/>
            <person name="Martinez-Murcia A.J."/>
            <person name="Graf J."/>
        </authorList>
    </citation>
    <scope>NUCLEOTIDE SEQUENCE [LARGE SCALE GENOMIC DNA]</scope>
    <source>
        <strain evidence="6 7">MDC 2473</strain>
    </source>
</reference>
<evidence type="ECO:0000256" key="4">
    <source>
        <dbReference type="ARBA" id="ARBA00023163"/>
    </source>
</evidence>
<protein>
    <submittedName>
        <fullName evidence="6">AraC family transcriptional regulator</fullName>
    </submittedName>
</protein>
<dbReference type="Pfam" id="PF12833">
    <property type="entry name" value="HTH_18"/>
    <property type="match status" value="1"/>
</dbReference>
<dbReference type="InterPro" id="IPR020449">
    <property type="entry name" value="Tscrpt_reg_AraC-type_HTH"/>
</dbReference>
<evidence type="ECO:0000313" key="6">
    <source>
        <dbReference type="EMBL" id="PJC92207.1"/>
    </source>
</evidence>
<dbReference type="GO" id="GO:0043565">
    <property type="term" value="F:sequence-specific DNA binding"/>
    <property type="evidence" value="ECO:0007669"/>
    <property type="project" value="InterPro"/>
</dbReference>
<dbReference type="PANTHER" id="PTHR46796:SF2">
    <property type="entry name" value="TRANSCRIPTIONAL REGULATORY PROTEIN"/>
    <property type="match status" value="1"/>
</dbReference>
<accession>A0A2M8H6K9</accession>
<keyword evidence="4" id="KW-0804">Transcription</keyword>
<feature type="domain" description="HTH araC/xylS-type" evidence="5">
    <location>
        <begin position="175"/>
        <end position="272"/>
    </location>
</feature>
<dbReference type="GO" id="GO:0003700">
    <property type="term" value="F:DNA-binding transcription factor activity"/>
    <property type="evidence" value="ECO:0007669"/>
    <property type="project" value="InterPro"/>
</dbReference>
<evidence type="ECO:0000259" key="5">
    <source>
        <dbReference type="PROSITE" id="PS01124"/>
    </source>
</evidence>
<evidence type="ECO:0000256" key="2">
    <source>
        <dbReference type="ARBA" id="ARBA00023125"/>
    </source>
</evidence>
<dbReference type="EMBL" id="PGCP01000028">
    <property type="protein sequence ID" value="PJC92207.1"/>
    <property type="molecule type" value="Genomic_DNA"/>
</dbReference>
<dbReference type="InterPro" id="IPR009057">
    <property type="entry name" value="Homeodomain-like_sf"/>
</dbReference>
<dbReference type="AlphaFoldDB" id="A0A2M8H6K9"/>
<evidence type="ECO:0000256" key="3">
    <source>
        <dbReference type="ARBA" id="ARBA00023159"/>
    </source>
</evidence>
<dbReference type="SUPFAM" id="SSF46689">
    <property type="entry name" value="Homeodomain-like"/>
    <property type="match status" value="2"/>
</dbReference>
<dbReference type="InterPro" id="IPR003313">
    <property type="entry name" value="AraC-bd"/>
</dbReference>
<dbReference type="InterPro" id="IPR050204">
    <property type="entry name" value="AraC_XylS_family_regulators"/>
</dbReference>
<dbReference type="Pfam" id="PF02311">
    <property type="entry name" value="AraC_binding"/>
    <property type="match status" value="1"/>
</dbReference>
<dbReference type="InterPro" id="IPR018062">
    <property type="entry name" value="HTH_AraC-typ_CS"/>
</dbReference>
<keyword evidence="3" id="KW-0010">Activator</keyword>
<dbReference type="OrthoDB" id="9809338at2"/>
<dbReference type="PANTHER" id="PTHR46796">
    <property type="entry name" value="HTH-TYPE TRANSCRIPTIONAL ACTIVATOR RHAS-RELATED"/>
    <property type="match status" value="1"/>
</dbReference>
<dbReference type="RefSeq" id="WP_100860877.1">
    <property type="nucleotide sequence ID" value="NZ_PGCP01000028.1"/>
</dbReference>
<dbReference type="PROSITE" id="PS01124">
    <property type="entry name" value="HTH_ARAC_FAMILY_2"/>
    <property type="match status" value="1"/>
</dbReference>